<evidence type="ECO:0000313" key="3">
    <source>
        <dbReference type="EMBL" id="NHO53698.1"/>
    </source>
</evidence>
<accession>A0A967B6B9</accession>
<name>A0A967B6B9_9PROT</name>
<feature type="transmembrane region" description="Helical" evidence="2">
    <location>
        <begin position="42"/>
        <end position="60"/>
    </location>
</feature>
<organism evidence="3 4">
    <name type="scientific">Acetobacter estunensis</name>
    <dbReference type="NCBI Taxonomy" id="104097"/>
    <lineage>
        <taxon>Bacteria</taxon>
        <taxon>Pseudomonadati</taxon>
        <taxon>Pseudomonadota</taxon>
        <taxon>Alphaproteobacteria</taxon>
        <taxon>Acetobacterales</taxon>
        <taxon>Acetobacteraceae</taxon>
        <taxon>Acetobacter</taxon>
    </lineage>
</organism>
<dbReference type="Proteomes" id="UP000597459">
    <property type="component" value="Unassembled WGS sequence"/>
</dbReference>
<evidence type="ECO:0000313" key="4">
    <source>
        <dbReference type="Proteomes" id="UP000597459"/>
    </source>
</evidence>
<gene>
    <name evidence="3" type="ORF">GOB87_06930</name>
</gene>
<dbReference type="AlphaFoldDB" id="A0A967B6B9"/>
<evidence type="ECO:0000256" key="2">
    <source>
        <dbReference type="SAM" id="Phobius"/>
    </source>
</evidence>
<keyword evidence="2" id="KW-1133">Transmembrane helix</keyword>
<dbReference type="RefSeq" id="WP_166314220.1">
    <property type="nucleotide sequence ID" value="NZ_WOTH01000010.1"/>
</dbReference>
<keyword evidence="4" id="KW-1185">Reference proteome</keyword>
<sequence>MACERDDCARPANPLARKGMNRLLRSDPPDLPKRPKRRGWKLGVLGALIAVYAGGIAVVSRPGTIRIPLVPARISVSIVPWKMDVPIRPLPSPHMTEPVATVIPPPRLVIDRH</sequence>
<dbReference type="EMBL" id="WOTH01000010">
    <property type="protein sequence ID" value="NHO53698.1"/>
    <property type="molecule type" value="Genomic_DNA"/>
</dbReference>
<evidence type="ECO:0000256" key="1">
    <source>
        <dbReference type="SAM" id="MobiDB-lite"/>
    </source>
</evidence>
<comment type="caution">
    <text evidence="3">The sequence shown here is derived from an EMBL/GenBank/DDBJ whole genome shotgun (WGS) entry which is preliminary data.</text>
</comment>
<keyword evidence="2" id="KW-0812">Transmembrane</keyword>
<reference evidence="3" key="1">
    <citation type="submission" date="2019-11" db="EMBL/GenBank/DDBJ databases">
        <title>Description of new Acetobacter species.</title>
        <authorList>
            <person name="Cleenwerck I."/>
            <person name="Sombolestani A.S."/>
        </authorList>
    </citation>
    <scope>NUCLEOTIDE SEQUENCE</scope>
    <source>
        <strain evidence="3">LMG 1626</strain>
    </source>
</reference>
<keyword evidence="2" id="KW-0472">Membrane</keyword>
<feature type="region of interest" description="Disordered" evidence="1">
    <location>
        <begin position="1"/>
        <end position="36"/>
    </location>
</feature>
<protein>
    <submittedName>
        <fullName evidence="3">Uncharacterized protein</fullName>
    </submittedName>
</protein>
<feature type="compositionally biased region" description="Basic and acidic residues" evidence="1">
    <location>
        <begin position="24"/>
        <end position="33"/>
    </location>
</feature>
<proteinExistence type="predicted"/>